<feature type="transmembrane region" description="Helical" evidence="7">
    <location>
        <begin position="61"/>
        <end position="87"/>
    </location>
</feature>
<feature type="transmembrane region" description="Helical" evidence="7">
    <location>
        <begin position="225"/>
        <end position="245"/>
    </location>
</feature>
<feature type="transmembrane region" description="Helical" evidence="7">
    <location>
        <begin position="94"/>
        <end position="111"/>
    </location>
</feature>
<comment type="similarity">
    <text evidence="2">Belongs to the complex I subunit 4 family.</text>
</comment>
<dbReference type="Pfam" id="PF00361">
    <property type="entry name" value="Proton_antipo_M"/>
    <property type="match status" value="1"/>
</dbReference>
<dbReference type="GO" id="GO:0003954">
    <property type="term" value="F:NADH dehydrogenase activity"/>
    <property type="evidence" value="ECO:0007669"/>
    <property type="project" value="TreeGrafter"/>
</dbReference>
<dbReference type="PANTHER" id="PTHR43507">
    <property type="entry name" value="NADH-UBIQUINONE OXIDOREDUCTASE CHAIN 4"/>
    <property type="match status" value="1"/>
</dbReference>
<evidence type="ECO:0000256" key="6">
    <source>
        <dbReference type="RuleBase" id="RU000320"/>
    </source>
</evidence>
<evidence type="ECO:0000256" key="2">
    <source>
        <dbReference type="ARBA" id="ARBA00009025"/>
    </source>
</evidence>
<dbReference type="InterPro" id="IPR010227">
    <property type="entry name" value="NADH_Q_OxRdtase_chainM/4"/>
</dbReference>
<feature type="transmembrane region" description="Helical" evidence="7">
    <location>
        <begin position="387"/>
        <end position="409"/>
    </location>
</feature>
<evidence type="ECO:0000256" key="4">
    <source>
        <dbReference type="ARBA" id="ARBA00022989"/>
    </source>
</evidence>
<dbReference type="NCBIfam" id="TIGR01972">
    <property type="entry name" value="NDH_I_M"/>
    <property type="match status" value="1"/>
</dbReference>
<dbReference type="InterPro" id="IPR001750">
    <property type="entry name" value="ND/Mrp_TM"/>
</dbReference>
<feature type="transmembrane region" description="Helical" evidence="7">
    <location>
        <begin position="117"/>
        <end position="136"/>
    </location>
</feature>
<evidence type="ECO:0000313" key="10">
    <source>
        <dbReference type="Proteomes" id="UP000030364"/>
    </source>
</evidence>
<dbReference type="PANTHER" id="PTHR43507:SF1">
    <property type="entry name" value="NADH-UBIQUINONE OXIDOREDUCTASE CHAIN 4"/>
    <property type="match status" value="1"/>
</dbReference>
<dbReference type="GO" id="GO:0015990">
    <property type="term" value="P:electron transport coupled proton transport"/>
    <property type="evidence" value="ECO:0007669"/>
    <property type="project" value="TreeGrafter"/>
</dbReference>
<feature type="transmembrane region" description="Helical" evidence="7">
    <location>
        <begin position="283"/>
        <end position="303"/>
    </location>
</feature>
<feature type="transmembrane region" description="Helical" evidence="7">
    <location>
        <begin position="143"/>
        <end position="168"/>
    </location>
</feature>
<feature type="transmembrane region" description="Helical" evidence="7">
    <location>
        <begin position="309"/>
        <end position="332"/>
    </location>
</feature>
<feature type="domain" description="NADH:quinone oxidoreductase/Mrp antiporter transmembrane" evidence="8">
    <location>
        <begin position="111"/>
        <end position="395"/>
    </location>
</feature>
<dbReference type="GO" id="GO:0042773">
    <property type="term" value="P:ATP synthesis coupled electron transport"/>
    <property type="evidence" value="ECO:0007669"/>
    <property type="project" value="InterPro"/>
</dbReference>
<dbReference type="PRINTS" id="PR01437">
    <property type="entry name" value="NUOXDRDTASE4"/>
</dbReference>
<evidence type="ECO:0000259" key="8">
    <source>
        <dbReference type="Pfam" id="PF00361"/>
    </source>
</evidence>
<dbReference type="GO" id="GO:0016020">
    <property type="term" value="C:membrane"/>
    <property type="evidence" value="ECO:0007669"/>
    <property type="project" value="UniProtKB-SubCell"/>
</dbReference>
<dbReference type="GO" id="GO:0012505">
    <property type="term" value="C:endomembrane system"/>
    <property type="evidence" value="ECO:0007669"/>
    <property type="project" value="UniProtKB-SubCell"/>
</dbReference>
<comment type="subcellular location">
    <subcellularLocation>
        <location evidence="1">Endomembrane system</location>
        <topology evidence="1">Multi-pass membrane protein</topology>
    </subcellularLocation>
    <subcellularLocation>
        <location evidence="6">Membrane</location>
        <topology evidence="6">Multi-pass membrane protein</topology>
    </subcellularLocation>
</comment>
<organism evidence="9 10">
    <name type="scientific">Thermus filiformis</name>
    <dbReference type="NCBI Taxonomy" id="276"/>
    <lineage>
        <taxon>Bacteria</taxon>
        <taxon>Thermotogati</taxon>
        <taxon>Deinococcota</taxon>
        <taxon>Deinococci</taxon>
        <taxon>Thermales</taxon>
        <taxon>Thermaceae</taxon>
        <taxon>Thermus</taxon>
    </lineage>
</organism>
<dbReference type="RefSeq" id="WP_038067496.1">
    <property type="nucleotide sequence ID" value="NZ_JPSL02000037.1"/>
</dbReference>
<feature type="transmembrane region" description="Helical" evidence="7">
    <location>
        <begin position="257"/>
        <end position="276"/>
    </location>
</feature>
<protein>
    <submittedName>
        <fullName evidence="9">Oxidoreductase</fullName>
    </submittedName>
</protein>
<accession>A0A0A2WM86</accession>
<comment type="caution">
    <text evidence="9">The sequence shown here is derived from an EMBL/GenBank/DDBJ whole genome shotgun (WGS) entry which is preliminary data.</text>
</comment>
<evidence type="ECO:0000256" key="1">
    <source>
        <dbReference type="ARBA" id="ARBA00004127"/>
    </source>
</evidence>
<gene>
    <name evidence="9" type="ORF">THFILI_03565</name>
</gene>
<keyword evidence="5 7" id="KW-0472">Membrane</keyword>
<name>A0A0A2WM86_THEFI</name>
<evidence type="ECO:0000256" key="5">
    <source>
        <dbReference type="ARBA" id="ARBA00023136"/>
    </source>
</evidence>
<dbReference type="InterPro" id="IPR003918">
    <property type="entry name" value="NADH_UbQ_OxRdtase"/>
</dbReference>
<feature type="transmembrane region" description="Helical" evidence="7">
    <location>
        <begin position="344"/>
        <end position="367"/>
    </location>
</feature>
<keyword evidence="3 6" id="KW-0812">Transmembrane</keyword>
<evidence type="ECO:0000256" key="7">
    <source>
        <dbReference type="SAM" id="Phobius"/>
    </source>
</evidence>
<feature type="transmembrane region" description="Helical" evidence="7">
    <location>
        <begin position="429"/>
        <end position="449"/>
    </location>
</feature>
<keyword evidence="4 7" id="KW-1133">Transmembrane helix</keyword>
<feature type="transmembrane region" description="Helical" evidence="7">
    <location>
        <begin position="188"/>
        <end position="213"/>
    </location>
</feature>
<dbReference type="OrthoDB" id="9811718at2"/>
<evidence type="ECO:0000313" key="9">
    <source>
        <dbReference type="EMBL" id="KGQ20928.2"/>
    </source>
</evidence>
<proteinExistence type="inferred from homology"/>
<dbReference type="AlphaFoldDB" id="A0A0A2WM86"/>
<sequence>MVSLAVFLPALFGLLLLLGAPRALGVLGALASLGLNLWLFVSVAGGGSFYEKAPLLKEAGVYYALGLDGVSALLFLTTALVVFLGSLARVEGRFLGLALLMSTGLLGLFAARDLVLFYVFFEATLIPSLFMLLLYGGKERLRALYTFALFTLVGSLPMLAAVLAARYLGGAESFLLEDLLKRPVPEAYGAWVFLGFLVAFAVKTPLVPLHAWLPLFHRENHPSGLADALGTLYKVGIYAFFRYAIPLAPSGFAEWQGVLLFLSALGAVYGAWVAFSARDWKTLLAYGGVSHMGLAGLGLFSGSPEGVTGALFLLAASAVYTGALFLFGGFLFERVQTLELGRYRGLAATAPGLAALGLFLVMAMVGLPGLSGFPGEFFALLGAYKASPWLTAFGFLAVIGAAAYALTAFQKVFWEEAGLEARDLSGREWLFAGVSVLALLWMGLFPGYFMQGLTPLAEALAKLLGGGA</sequence>
<dbReference type="STRING" id="276.THFILI_03565"/>
<keyword evidence="10" id="KW-1185">Reference proteome</keyword>
<dbReference type="GO" id="GO:0048039">
    <property type="term" value="F:ubiquinone binding"/>
    <property type="evidence" value="ECO:0007669"/>
    <property type="project" value="TreeGrafter"/>
</dbReference>
<reference evidence="9 10" key="1">
    <citation type="journal article" date="2015" name="Genome Announc.">
        <title>Draft Genome Sequence of the Thermophile Thermus filiformis ATCC 43280, Producer of Carotenoid-(Di)glucoside-Branched Fatty Acid (Di)esters and Source of Hyperthermostable Enzymes of Biotechnological Interest.</title>
        <authorList>
            <person name="Mandelli F."/>
            <person name="Oliveira Ramires B."/>
            <person name="Couger M.B."/>
            <person name="Paixao D.A."/>
            <person name="Camilo C.M."/>
            <person name="Polikarpov I."/>
            <person name="Prade R."/>
            <person name="Riano-Pachon D.M."/>
            <person name="Squina F.M."/>
        </authorList>
    </citation>
    <scope>NUCLEOTIDE SEQUENCE [LARGE SCALE GENOMIC DNA]</scope>
    <source>
        <strain evidence="9 10">ATCC 43280</strain>
    </source>
</reference>
<evidence type="ECO:0000256" key="3">
    <source>
        <dbReference type="ARBA" id="ARBA00022692"/>
    </source>
</evidence>
<dbReference type="GO" id="GO:0008137">
    <property type="term" value="F:NADH dehydrogenase (ubiquinone) activity"/>
    <property type="evidence" value="ECO:0007669"/>
    <property type="project" value="InterPro"/>
</dbReference>
<dbReference type="Proteomes" id="UP000030364">
    <property type="component" value="Unassembled WGS sequence"/>
</dbReference>
<dbReference type="EMBL" id="JPSL02000037">
    <property type="protein sequence ID" value="KGQ20928.2"/>
    <property type="molecule type" value="Genomic_DNA"/>
</dbReference>